<accession>A0A0G1C1Q7</accession>
<evidence type="ECO:0000313" key="1">
    <source>
        <dbReference type="EMBL" id="KKS43578.1"/>
    </source>
</evidence>
<comment type="caution">
    <text evidence="1">The sequence shown here is derived from an EMBL/GenBank/DDBJ whole genome shotgun (WGS) entry which is preliminary data.</text>
</comment>
<dbReference type="Proteomes" id="UP000034875">
    <property type="component" value="Unassembled WGS sequence"/>
</dbReference>
<dbReference type="AlphaFoldDB" id="A0A0G1C1Q7"/>
<reference evidence="1 2" key="1">
    <citation type="journal article" date="2015" name="Nature">
        <title>rRNA introns, odd ribosomes, and small enigmatic genomes across a large radiation of phyla.</title>
        <authorList>
            <person name="Brown C.T."/>
            <person name="Hug L.A."/>
            <person name="Thomas B.C."/>
            <person name="Sharon I."/>
            <person name="Castelle C.J."/>
            <person name="Singh A."/>
            <person name="Wilkins M.J."/>
            <person name="Williams K.H."/>
            <person name="Banfield J.F."/>
        </authorList>
    </citation>
    <scope>NUCLEOTIDE SEQUENCE [LARGE SCALE GENOMIC DNA]</scope>
</reference>
<protein>
    <submittedName>
        <fullName evidence="1">Uncharacterized protein</fullName>
    </submittedName>
</protein>
<sequence length="54" mass="6572">MKREDKWCPLCRETTVHRFDKRWMCDKCHPEIKETNMSLDSESRAEAQTQKEMP</sequence>
<evidence type="ECO:0000313" key="2">
    <source>
        <dbReference type="Proteomes" id="UP000034875"/>
    </source>
</evidence>
<organism evidence="1 2">
    <name type="scientific">candidate division CPR1 bacterium GW2011_GWA2_42_17</name>
    <dbReference type="NCBI Taxonomy" id="1618341"/>
    <lineage>
        <taxon>Bacteria</taxon>
        <taxon>candidate division CPR1</taxon>
    </lineage>
</organism>
<dbReference type="EMBL" id="LCCZ01000029">
    <property type="protein sequence ID" value="KKS43578.1"/>
    <property type="molecule type" value="Genomic_DNA"/>
</dbReference>
<proteinExistence type="predicted"/>
<name>A0A0G1C1Q7_9BACT</name>
<gene>
    <name evidence="1" type="ORF">UV05_C0029G0005</name>
</gene>